<keyword evidence="3" id="KW-1185">Reference proteome</keyword>
<name>A0A3Q9BL05_9LACT</name>
<dbReference type="PANTHER" id="PTHR41283:SF1">
    <property type="entry name" value="AMINOGLYCOSIDE PHOSPHOTRANSFERASE DOMAIN-CONTAINING PROTEIN"/>
    <property type="match status" value="1"/>
</dbReference>
<accession>A0A3Q9BL05</accession>
<proteinExistence type="predicted"/>
<dbReference type="GO" id="GO:0016740">
    <property type="term" value="F:transferase activity"/>
    <property type="evidence" value="ECO:0007669"/>
    <property type="project" value="UniProtKB-KW"/>
</dbReference>
<dbReference type="AlphaFoldDB" id="A0A3Q9BL05"/>
<dbReference type="EMBL" id="CP034465">
    <property type="protein sequence ID" value="AZP04718.1"/>
    <property type="molecule type" value="Genomic_DNA"/>
</dbReference>
<organism evidence="2 3">
    <name type="scientific">Jeotgalibaca ciconiae</name>
    <dbReference type="NCBI Taxonomy" id="2496265"/>
    <lineage>
        <taxon>Bacteria</taxon>
        <taxon>Bacillati</taxon>
        <taxon>Bacillota</taxon>
        <taxon>Bacilli</taxon>
        <taxon>Lactobacillales</taxon>
        <taxon>Carnobacteriaceae</taxon>
        <taxon>Jeotgalibaca</taxon>
    </lineage>
</organism>
<protein>
    <submittedName>
        <fullName evidence="2">Phosphotransferase family protein</fullName>
    </submittedName>
</protein>
<evidence type="ECO:0000259" key="1">
    <source>
        <dbReference type="Pfam" id="PF01636"/>
    </source>
</evidence>
<evidence type="ECO:0000313" key="3">
    <source>
        <dbReference type="Proteomes" id="UP000273326"/>
    </source>
</evidence>
<sequence length="305" mass="35552">MKLRQILDEDAAVLFEEINKGWSSDTKYYIETKDEEALLLRVSEADTYERKRSEFEHMKTVAALGIPMSHPLDFVPYDGKVYSLFTWMEGTEAGLVLPQLAGEEQYQLGFESGEILKKIHSIPALKETEKWEHYFSRKINRNIKKYQSCELSYEKDEKLLQFISANRHLIKNRPSSFQHGDYHTGNMIISPNHELAMIDFNRFDFGDPWEEFNRIVFTAEVSPLFATGQIDGYFSGKPPMEFFKLLALYICTNTLNALPWALSYSQKEVETMKRQAASVLEWYADMQKIIPNWYQGDANKKYGKK</sequence>
<dbReference type="RefSeq" id="WP_126110401.1">
    <property type="nucleotide sequence ID" value="NZ_CP034465.1"/>
</dbReference>
<dbReference type="InterPro" id="IPR002575">
    <property type="entry name" value="Aminoglycoside_PTrfase"/>
</dbReference>
<dbReference type="Proteomes" id="UP000273326">
    <property type="component" value="Chromosome"/>
</dbReference>
<dbReference type="InterPro" id="IPR011009">
    <property type="entry name" value="Kinase-like_dom_sf"/>
</dbReference>
<dbReference type="Pfam" id="PF01636">
    <property type="entry name" value="APH"/>
    <property type="match status" value="1"/>
</dbReference>
<dbReference type="SUPFAM" id="SSF56112">
    <property type="entry name" value="Protein kinase-like (PK-like)"/>
    <property type="match status" value="1"/>
</dbReference>
<dbReference type="KEGG" id="jeh:EJN90_08760"/>
<evidence type="ECO:0000313" key="2">
    <source>
        <dbReference type="EMBL" id="AZP04718.1"/>
    </source>
</evidence>
<dbReference type="OrthoDB" id="334783at2"/>
<reference evidence="3" key="1">
    <citation type="submission" date="2018-12" db="EMBL/GenBank/DDBJ databases">
        <title>Complete genome sequencing of Jeotgalibaca sp. H21T32.</title>
        <authorList>
            <person name="Bae J.-W."/>
            <person name="Lee S.-Y."/>
        </authorList>
    </citation>
    <scope>NUCLEOTIDE SEQUENCE [LARGE SCALE GENOMIC DNA]</scope>
    <source>
        <strain evidence="3">H21T32</strain>
    </source>
</reference>
<gene>
    <name evidence="2" type="ORF">EJN90_08760</name>
</gene>
<dbReference type="Gene3D" id="3.90.1200.10">
    <property type="match status" value="1"/>
</dbReference>
<dbReference type="PANTHER" id="PTHR41283">
    <property type="entry name" value="AMINOGLYCOSIDE PHOSPHOTRANSFERASE"/>
    <property type="match status" value="1"/>
</dbReference>
<keyword evidence="2" id="KW-0808">Transferase</keyword>
<feature type="domain" description="Aminoglycoside phosphotransferase" evidence="1">
    <location>
        <begin position="16"/>
        <end position="243"/>
    </location>
</feature>